<dbReference type="Proteomes" id="UP000005104">
    <property type="component" value="Chromosome"/>
</dbReference>
<feature type="binding site" evidence="2">
    <location>
        <begin position="205"/>
        <end position="212"/>
    </location>
    <ligand>
        <name>ATP</name>
        <dbReference type="ChEBI" id="CHEBI:30616"/>
    </ligand>
</feature>
<evidence type="ECO:0000256" key="3">
    <source>
        <dbReference type="PIRSR" id="PIRSR640198-3"/>
    </source>
</evidence>
<dbReference type="eggNOG" id="COG3177">
    <property type="taxonomic scope" value="Bacteria"/>
</dbReference>
<evidence type="ECO:0000259" key="4">
    <source>
        <dbReference type="PROSITE" id="PS51459"/>
    </source>
</evidence>
<dbReference type="InterPro" id="IPR049514">
    <property type="entry name" value="Fic-like_C"/>
</dbReference>
<proteinExistence type="predicted"/>
<dbReference type="InterPro" id="IPR036597">
    <property type="entry name" value="Fido-like_dom_sf"/>
</dbReference>
<feature type="binding site" evidence="2">
    <location>
        <begin position="242"/>
        <end position="243"/>
    </location>
    <ligand>
        <name>ATP</name>
        <dbReference type="ChEBI" id="CHEBI:30616"/>
    </ligand>
</feature>
<name>H5XU80_9FIRM</name>
<keyword evidence="2" id="KW-0547">Nucleotide-binding</keyword>
<dbReference type="PANTHER" id="PTHR13504:SF38">
    <property type="entry name" value="FIDO DOMAIN-CONTAINING PROTEIN"/>
    <property type="match status" value="1"/>
</dbReference>
<dbReference type="STRING" id="768710.DesyoDRAFT_2082"/>
<accession>H5XU80</accession>
<feature type="domain" description="Fido" evidence="4">
    <location>
        <begin position="122"/>
        <end position="264"/>
    </location>
</feature>
<gene>
    <name evidence="5" type="ORF">DesyoDRAFT_2082</name>
</gene>
<dbReference type="SUPFAM" id="SSF140931">
    <property type="entry name" value="Fic-like"/>
    <property type="match status" value="1"/>
</dbReference>
<dbReference type="InterPro" id="IPR040198">
    <property type="entry name" value="Fido_containing"/>
</dbReference>
<keyword evidence="2" id="KW-0067">ATP-binding</keyword>
<dbReference type="Gene3D" id="1.10.3290.10">
    <property type="entry name" value="Fido-like domain"/>
    <property type="match status" value="1"/>
</dbReference>
<evidence type="ECO:0000256" key="1">
    <source>
        <dbReference type="PIRSR" id="PIRSR640198-1"/>
    </source>
</evidence>
<dbReference type="Pfam" id="PF02661">
    <property type="entry name" value="Fic"/>
    <property type="match status" value="1"/>
</dbReference>
<dbReference type="Pfam" id="PF21247">
    <property type="entry name" value="Fic-like_C"/>
    <property type="match status" value="1"/>
</dbReference>
<feature type="active site" evidence="1">
    <location>
        <position position="201"/>
    </location>
</feature>
<protein>
    <recommendedName>
        <fullName evidence="4">Fido domain-containing protein</fullName>
    </recommendedName>
</protein>
<sequence>MYQQDLYGIITYKMKLGGELVPEKPYVPPYSITDAIIHLVAEISEQVGVVTVKNGSVINPHLRRDNQIRTIHSSLAIENNTLSLEQMTDVINGKRVLGAPKEICEVKNAYEAYNLLPSFDPCSIDDLLKAHKILIQKLSNESGRFRSGGVGIFAGERLVHMAPPADLVPKLMGDLLHWLNHADTHPLIKSCIFHYEFEFIHPFADGNGHMGRMWQTLLLSRWKPVCHWLPVETLIHERQKEYYEVLAAADKAADSTGFIEFMLRIIRAALRELIQTEQVREQVTEQVERLLMALGNETLSAKELLDRLRLKHRPTFSNNYLRPALELGLIEMTVPDKPNSSRQKYRIKQ</sequence>
<evidence type="ECO:0000256" key="2">
    <source>
        <dbReference type="PIRSR" id="PIRSR640198-2"/>
    </source>
</evidence>
<dbReference type="InterPro" id="IPR003812">
    <property type="entry name" value="Fido"/>
</dbReference>
<dbReference type="EMBL" id="CM001441">
    <property type="protein sequence ID" value="EHQ89176.1"/>
    <property type="molecule type" value="Genomic_DNA"/>
</dbReference>
<evidence type="ECO:0000313" key="6">
    <source>
        <dbReference type="Proteomes" id="UP000005104"/>
    </source>
</evidence>
<dbReference type="PROSITE" id="PS51459">
    <property type="entry name" value="FIDO"/>
    <property type="match status" value="1"/>
</dbReference>
<organism evidence="5 6">
    <name type="scientific">Desulfosporosinus youngiae DSM 17734</name>
    <dbReference type="NCBI Taxonomy" id="768710"/>
    <lineage>
        <taxon>Bacteria</taxon>
        <taxon>Bacillati</taxon>
        <taxon>Bacillota</taxon>
        <taxon>Clostridia</taxon>
        <taxon>Eubacteriales</taxon>
        <taxon>Desulfitobacteriaceae</taxon>
        <taxon>Desulfosporosinus</taxon>
    </lineage>
</organism>
<dbReference type="AlphaFoldDB" id="H5XU80"/>
<dbReference type="HOGENOM" id="CLU_047250_0_0_9"/>
<dbReference type="PANTHER" id="PTHR13504">
    <property type="entry name" value="FIDO DOMAIN-CONTAINING PROTEIN DDB_G0283145"/>
    <property type="match status" value="1"/>
</dbReference>
<keyword evidence="6" id="KW-1185">Reference proteome</keyword>
<reference evidence="5 6" key="1">
    <citation type="submission" date="2011-11" db="EMBL/GenBank/DDBJ databases">
        <title>The Noncontiguous Finished genome of Desulfosporosinus youngiae DSM 17734.</title>
        <authorList>
            <consortium name="US DOE Joint Genome Institute (JGI-PGF)"/>
            <person name="Lucas S."/>
            <person name="Han J."/>
            <person name="Lapidus A."/>
            <person name="Cheng J.-F."/>
            <person name="Goodwin L."/>
            <person name="Pitluck S."/>
            <person name="Peters L."/>
            <person name="Ovchinnikova G."/>
            <person name="Lu M."/>
            <person name="Land M.L."/>
            <person name="Hauser L."/>
            <person name="Pester M."/>
            <person name="Spring S."/>
            <person name="Ollivier B."/>
            <person name="Rattei T."/>
            <person name="Klenk H.-P."/>
            <person name="Wagner M."/>
            <person name="Loy A."/>
            <person name="Woyke T.J."/>
        </authorList>
    </citation>
    <scope>NUCLEOTIDE SEQUENCE [LARGE SCALE GENOMIC DNA]</scope>
    <source>
        <strain evidence="5 6">DSM 17734</strain>
    </source>
</reference>
<feature type="site" description="Important for autoinhibition of adenylyltransferase activity" evidence="3">
    <location>
        <position position="78"/>
    </location>
</feature>
<dbReference type="GO" id="GO:0005524">
    <property type="term" value="F:ATP binding"/>
    <property type="evidence" value="ECO:0007669"/>
    <property type="project" value="UniProtKB-KW"/>
</dbReference>
<evidence type="ECO:0000313" key="5">
    <source>
        <dbReference type="EMBL" id="EHQ89176.1"/>
    </source>
</evidence>